<evidence type="ECO:0000313" key="2">
    <source>
        <dbReference type="Proteomes" id="UP001642540"/>
    </source>
</evidence>
<comment type="caution">
    <text evidence="1">The sequence shown here is derived from an EMBL/GenBank/DDBJ whole genome shotgun (WGS) entry which is preliminary data.</text>
</comment>
<accession>A0ABP1QSM0</accession>
<keyword evidence="2" id="KW-1185">Reference proteome</keyword>
<evidence type="ECO:0000313" key="1">
    <source>
        <dbReference type="EMBL" id="CAL8110991.1"/>
    </source>
</evidence>
<protein>
    <submittedName>
        <fullName evidence="1">Uncharacterized protein</fullName>
    </submittedName>
</protein>
<dbReference type="EMBL" id="CAXLJM020000046">
    <property type="protein sequence ID" value="CAL8110991.1"/>
    <property type="molecule type" value="Genomic_DNA"/>
</dbReference>
<proteinExistence type="predicted"/>
<gene>
    <name evidence="1" type="ORF">ODALV1_LOCUS14625</name>
</gene>
<sequence length="192" mass="22280">MGSKSTGTNRAKMSENMDTDKDFDTTAEEVEAITNMTTDEIIRKYLPVLPKIEKKIEKITTVLKSNTREICKLPMKLQFRSDPCCSDPVKLVFRCITESATESTDNLHAKMTTFLREKLNVQAVIDTAFRIGPKSDKTRLIKVRFQTMKDRTVVWEKRKLLKHPEYIKEDLHKTTRIARRELIKAAEDEEKN</sequence>
<organism evidence="1 2">
    <name type="scientific">Orchesella dallaii</name>
    <dbReference type="NCBI Taxonomy" id="48710"/>
    <lineage>
        <taxon>Eukaryota</taxon>
        <taxon>Metazoa</taxon>
        <taxon>Ecdysozoa</taxon>
        <taxon>Arthropoda</taxon>
        <taxon>Hexapoda</taxon>
        <taxon>Collembola</taxon>
        <taxon>Entomobryomorpha</taxon>
        <taxon>Entomobryoidea</taxon>
        <taxon>Orchesellidae</taxon>
        <taxon>Orchesellinae</taxon>
        <taxon>Orchesella</taxon>
    </lineage>
</organism>
<reference evidence="1 2" key="1">
    <citation type="submission" date="2024-08" db="EMBL/GenBank/DDBJ databases">
        <authorList>
            <person name="Cucini C."/>
            <person name="Frati F."/>
        </authorList>
    </citation>
    <scope>NUCLEOTIDE SEQUENCE [LARGE SCALE GENOMIC DNA]</scope>
</reference>
<dbReference type="Proteomes" id="UP001642540">
    <property type="component" value="Unassembled WGS sequence"/>
</dbReference>
<name>A0ABP1QSM0_9HEXA</name>